<reference evidence="3 4" key="1">
    <citation type="submission" date="2017-05" db="EMBL/GenBank/DDBJ databases">
        <authorList>
            <person name="Varghese N."/>
            <person name="Submissions S."/>
        </authorList>
    </citation>
    <scope>NUCLEOTIDE SEQUENCE [LARGE SCALE GENOMIC DNA]</scope>
    <source>
        <strain evidence="3 4">DSM 45474</strain>
    </source>
</reference>
<protein>
    <submittedName>
        <fullName evidence="3">Uncharacterized protein</fullName>
    </submittedName>
</protein>
<evidence type="ECO:0000256" key="2">
    <source>
        <dbReference type="SAM" id="Phobius"/>
    </source>
</evidence>
<feature type="coiled-coil region" evidence="1">
    <location>
        <begin position="130"/>
        <end position="164"/>
    </location>
</feature>
<evidence type="ECO:0000313" key="3">
    <source>
        <dbReference type="EMBL" id="SMO61875.1"/>
    </source>
</evidence>
<keyword evidence="1" id="KW-0175">Coiled coil</keyword>
<sequence>MPQKNGMLKSETKPPRFSGDFVWKFIGAFFASAIMWTEKVGILLRYGAALLTILFITPVLSGDFRLVWRDAPLVALMYLALVTVILAQSAAKKVSQPDSYFYSTFGEYIFNRKQYEEREKWAEERANAGDEKWNKQIAQLEERLNQSEMKKRNLQRQLKQVAEKYESSVHLAAQVRAEVHLYEVILHGDPSVNPDLLMERLLKELDLACLAVACYRSEKEGLSLLGSAGAEFVAFFDQKQDQGCPEVESWTTGADIVSQNDAYPYEYMVTTVLQRKLFVLVFRLDMTDLGKATSMLYDIIVENKHLLMIVSRILNTSQQQFPMKGSVADD</sequence>
<evidence type="ECO:0000313" key="4">
    <source>
        <dbReference type="Proteomes" id="UP000315636"/>
    </source>
</evidence>
<keyword evidence="2" id="KW-0812">Transmembrane</keyword>
<name>A0A521CR75_9BACL</name>
<keyword evidence="2" id="KW-1133">Transmembrane helix</keyword>
<proteinExistence type="predicted"/>
<organism evidence="3 4">
    <name type="scientific">Melghirimyces algeriensis</name>
    <dbReference type="NCBI Taxonomy" id="910412"/>
    <lineage>
        <taxon>Bacteria</taxon>
        <taxon>Bacillati</taxon>
        <taxon>Bacillota</taxon>
        <taxon>Bacilli</taxon>
        <taxon>Bacillales</taxon>
        <taxon>Thermoactinomycetaceae</taxon>
        <taxon>Melghirimyces</taxon>
    </lineage>
</organism>
<keyword evidence="4" id="KW-1185">Reference proteome</keyword>
<feature type="transmembrane region" description="Helical" evidence="2">
    <location>
        <begin position="73"/>
        <end position="91"/>
    </location>
</feature>
<dbReference type="RefSeq" id="WP_185956134.1">
    <property type="nucleotide sequence ID" value="NZ_FXTI01000004.1"/>
</dbReference>
<feature type="transmembrane region" description="Helical" evidence="2">
    <location>
        <begin position="43"/>
        <end position="61"/>
    </location>
</feature>
<keyword evidence="2" id="KW-0472">Membrane</keyword>
<accession>A0A521CR75</accession>
<gene>
    <name evidence="3" type="ORF">SAMN06264849_104139</name>
</gene>
<feature type="transmembrane region" description="Helical" evidence="2">
    <location>
        <begin position="21"/>
        <end position="37"/>
    </location>
</feature>
<dbReference type="Proteomes" id="UP000315636">
    <property type="component" value="Unassembled WGS sequence"/>
</dbReference>
<dbReference type="AlphaFoldDB" id="A0A521CR75"/>
<evidence type="ECO:0000256" key="1">
    <source>
        <dbReference type="SAM" id="Coils"/>
    </source>
</evidence>
<dbReference type="EMBL" id="FXTI01000004">
    <property type="protein sequence ID" value="SMO61875.1"/>
    <property type="molecule type" value="Genomic_DNA"/>
</dbReference>